<dbReference type="EMBL" id="VSRR010013879">
    <property type="protein sequence ID" value="MPC56366.1"/>
    <property type="molecule type" value="Genomic_DNA"/>
</dbReference>
<gene>
    <name evidence="2" type="ORF">E2C01_050324</name>
</gene>
<feature type="chain" id="PRO_5023107942" evidence="1">
    <location>
        <begin position="18"/>
        <end position="124"/>
    </location>
</feature>
<feature type="signal peptide" evidence="1">
    <location>
        <begin position="1"/>
        <end position="17"/>
    </location>
</feature>
<organism evidence="2 3">
    <name type="scientific">Portunus trituberculatus</name>
    <name type="common">Swimming crab</name>
    <name type="synonym">Neptunus trituberculatus</name>
    <dbReference type="NCBI Taxonomy" id="210409"/>
    <lineage>
        <taxon>Eukaryota</taxon>
        <taxon>Metazoa</taxon>
        <taxon>Ecdysozoa</taxon>
        <taxon>Arthropoda</taxon>
        <taxon>Crustacea</taxon>
        <taxon>Multicrustacea</taxon>
        <taxon>Malacostraca</taxon>
        <taxon>Eumalacostraca</taxon>
        <taxon>Eucarida</taxon>
        <taxon>Decapoda</taxon>
        <taxon>Pleocyemata</taxon>
        <taxon>Brachyura</taxon>
        <taxon>Eubrachyura</taxon>
        <taxon>Portunoidea</taxon>
        <taxon>Portunidae</taxon>
        <taxon>Portuninae</taxon>
        <taxon>Portunus</taxon>
    </lineage>
</organism>
<protein>
    <submittedName>
        <fullName evidence="2">Uncharacterized protein</fullName>
    </submittedName>
</protein>
<dbReference type="Proteomes" id="UP000324222">
    <property type="component" value="Unassembled WGS sequence"/>
</dbReference>
<sequence length="124" mass="13919">MLLFVLWGGAVRDPCPGDRNEGMRRCEAVLLPCFTESFTCGYKRNDHLLTIFARHLDLCTHPRLVTSCGRTFRYLSLSAVIQSCSSALSCLLRDGKGCRLEFSLQNIGINLKGQSHTLFLTYTN</sequence>
<reference evidence="2 3" key="1">
    <citation type="submission" date="2019-05" db="EMBL/GenBank/DDBJ databases">
        <title>Another draft genome of Portunus trituberculatus and its Hox gene families provides insights of decapod evolution.</title>
        <authorList>
            <person name="Jeong J.-H."/>
            <person name="Song I."/>
            <person name="Kim S."/>
            <person name="Choi T."/>
            <person name="Kim D."/>
            <person name="Ryu S."/>
            <person name="Kim W."/>
        </authorList>
    </citation>
    <scope>NUCLEOTIDE SEQUENCE [LARGE SCALE GENOMIC DNA]</scope>
    <source>
        <tissue evidence="2">Muscle</tissue>
    </source>
</reference>
<name>A0A5B7GFL7_PORTR</name>
<proteinExistence type="predicted"/>
<evidence type="ECO:0000313" key="3">
    <source>
        <dbReference type="Proteomes" id="UP000324222"/>
    </source>
</evidence>
<keyword evidence="1" id="KW-0732">Signal</keyword>
<dbReference type="AlphaFoldDB" id="A0A5B7GFL7"/>
<comment type="caution">
    <text evidence="2">The sequence shown here is derived from an EMBL/GenBank/DDBJ whole genome shotgun (WGS) entry which is preliminary data.</text>
</comment>
<evidence type="ECO:0000313" key="2">
    <source>
        <dbReference type="EMBL" id="MPC56366.1"/>
    </source>
</evidence>
<keyword evidence="3" id="KW-1185">Reference proteome</keyword>
<accession>A0A5B7GFL7</accession>
<evidence type="ECO:0000256" key="1">
    <source>
        <dbReference type="SAM" id="SignalP"/>
    </source>
</evidence>